<evidence type="ECO:0000256" key="8">
    <source>
        <dbReference type="ARBA" id="ARBA00022759"/>
    </source>
</evidence>
<dbReference type="InterPro" id="IPR022892">
    <property type="entry name" value="RNaseHI"/>
</dbReference>
<dbReference type="AlphaFoldDB" id="A0A1R4FWP7"/>
<dbReference type="GO" id="GO:0004523">
    <property type="term" value="F:RNA-DNA hybrid ribonuclease activity"/>
    <property type="evidence" value="ECO:0007669"/>
    <property type="project" value="UniProtKB-EC"/>
</dbReference>
<evidence type="ECO:0000256" key="10">
    <source>
        <dbReference type="ARBA" id="ARBA00022842"/>
    </source>
</evidence>
<evidence type="ECO:0000256" key="5">
    <source>
        <dbReference type="ARBA" id="ARBA00012180"/>
    </source>
</evidence>
<accession>A0A1R4FWP7</accession>
<keyword evidence="14" id="KW-1185">Reference proteome</keyword>
<dbReference type="PANTHER" id="PTHR10642">
    <property type="entry name" value="RIBONUCLEASE H1"/>
    <property type="match status" value="1"/>
</dbReference>
<dbReference type="EC" id="3.1.26.4" evidence="5"/>
<feature type="compositionally biased region" description="Low complexity" evidence="11">
    <location>
        <begin position="157"/>
        <end position="169"/>
    </location>
</feature>
<comment type="subunit">
    <text evidence="4">Monomer.</text>
</comment>
<dbReference type="RefSeq" id="WP_086991843.1">
    <property type="nucleotide sequence ID" value="NZ_FUHU01000028.1"/>
</dbReference>
<dbReference type="SUPFAM" id="SSF53098">
    <property type="entry name" value="Ribonuclease H-like"/>
    <property type="match status" value="1"/>
</dbReference>
<evidence type="ECO:0000256" key="6">
    <source>
        <dbReference type="ARBA" id="ARBA00022722"/>
    </source>
</evidence>
<evidence type="ECO:0000256" key="3">
    <source>
        <dbReference type="ARBA" id="ARBA00005300"/>
    </source>
</evidence>
<dbReference type="Gene3D" id="3.30.420.10">
    <property type="entry name" value="Ribonuclease H-like superfamily/Ribonuclease H"/>
    <property type="match status" value="1"/>
</dbReference>
<comment type="similarity">
    <text evidence="3">Belongs to the RNase H family.</text>
</comment>
<keyword evidence="8" id="KW-0255">Endonuclease</keyword>
<keyword evidence="10" id="KW-0460">Magnesium</keyword>
<dbReference type="InterPro" id="IPR002156">
    <property type="entry name" value="RNaseH_domain"/>
</dbReference>
<evidence type="ECO:0000313" key="13">
    <source>
        <dbReference type="EMBL" id="SJM60253.1"/>
    </source>
</evidence>
<feature type="region of interest" description="Disordered" evidence="11">
    <location>
        <begin position="142"/>
        <end position="181"/>
    </location>
</feature>
<dbReference type="GO" id="GO:0043137">
    <property type="term" value="P:DNA replication, removal of RNA primer"/>
    <property type="evidence" value="ECO:0007669"/>
    <property type="project" value="TreeGrafter"/>
</dbReference>
<dbReference type="InterPro" id="IPR036397">
    <property type="entry name" value="RNaseH_sf"/>
</dbReference>
<protein>
    <recommendedName>
        <fullName evidence="5">ribonuclease H</fullName>
        <ecNumber evidence="5">3.1.26.4</ecNumber>
    </recommendedName>
</protein>
<evidence type="ECO:0000256" key="1">
    <source>
        <dbReference type="ARBA" id="ARBA00000077"/>
    </source>
</evidence>
<comment type="cofactor">
    <cofactor evidence="2">
        <name>Mg(2+)</name>
        <dbReference type="ChEBI" id="CHEBI:18420"/>
    </cofactor>
</comment>
<name>A0A1R4FWP7_9MICO</name>
<proteinExistence type="inferred from homology"/>
<gene>
    <name evidence="13" type="ORF">CZ674_07070</name>
</gene>
<keyword evidence="7" id="KW-0479">Metal-binding</keyword>
<feature type="domain" description="RNase H type-1" evidence="12">
    <location>
        <begin position="1"/>
        <end position="142"/>
    </location>
</feature>
<dbReference type="GO" id="GO:0046872">
    <property type="term" value="F:metal ion binding"/>
    <property type="evidence" value="ECO:0007669"/>
    <property type="project" value="UniProtKB-KW"/>
</dbReference>
<evidence type="ECO:0000259" key="12">
    <source>
        <dbReference type="PROSITE" id="PS50879"/>
    </source>
</evidence>
<dbReference type="GO" id="GO:0003676">
    <property type="term" value="F:nucleic acid binding"/>
    <property type="evidence" value="ECO:0007669"/>
    <property type="project" value="InterPro"/>
</dbReference>
<dbReference type="PANTHER" id="PTHR10642:SF26">
    <property type="entry name" value="RIBONUCLEASE H1"/>
    <property type="match status" value="1"/>
</dbReference>
<dbReference type="Proteomes" id="UP000195787">
    <property type="component" value="Unassembled WGS sequence"/>
</dbReference>
<dbReference type="Pfam" id="PF00075">
    <property type="entry name" value="RNase_H"/>
    <property type="match status" value="1"/>
</dbReference>
<dbReference type="InterPro" id="IPR050092">
    <property type="entry name" value="RNase_H"/>
</dbReference>
<reference evidence="13 14" key="1">
    <citation type="submission" date="2017-02" db="EMBL/GenBank/DDBJ databases">
        <authorList>
            <person name="Peterson S.W."/>
        </authorList>
    </citation>
    <scope>NUCLEOTIDE SEQUENCE [LARGE SCALE GENOMIC DNA]</scope>
    <source>
        <strain evidence="13 14">LMG 22410</strain>
    </source>
</reference>
<dbReference type="InterPro" id="IPR012337">
    <property type="entry name" value="RNaseH-like_sf"/>
</dbReference>
<organism evidence="13 14">
    <name type="scientific">Agrococcus casei LMG 22410</name>
    <dbReference type="NCBI Taxonomy" id="1255656"/>
    <lineage>
        <taxon>Bacteria</taxon>
        <taxon>Bacillati</taxon>
        <taxon>Actinomycetota</taxon>
        <taxon>Actinomycetes</taxon>
        <taxon>Micrococcales</taxon>
        <taxon>Microbacteriaceae</taxon>
        <taxon>Agrococcus</taxon>
    </lineage>
</organism>
<dbReference type="GeneID" id="303172976"/>
<evidence type="ECO:0000256" key="4">
    <source>
        <dbReference type="ARBA" id="ARBA00011245"/>
    </source>
</evidence>
<evidence type="ECO:0000256" key="11">
    <source>
        <dbReference type="SAM" id="MobiDB-lite"/>
    </source>
</evidence>
<evidence type="ECO:0000313" key="14">
    <source>
        <dbReference type="Proteomes" id="UP000195787"/>
    </source>
</evidence>
<evidence type="ECO:0000256" key="2">
    <source>
        <dbReference type="ARBA" id="ARBA00001946"/>
    </source>
</evidence>
<sequence length="235" mass="25401">MTLIAAADGSALGNPGPGGWAWFIDESRWASGGWPTATNNQGELQAVIDLLTQAADEPDLHILLDSQYVLKSATVWIAGWKRKGWKKSDGKPVLNVEMMQELDALLESRRSAGFTTEFEWVKGHAGHTLNERADDLAQAAARAFQAGRTAEQGPGLSPSAASAPSATQPAAPPAAHDDEAPMSLFDDDLLEPATREERFEPADDLRLTVWRDVQTHEVMNFSIEQLGGEGWAKIG</sequence>
<comment type="catalytic activity">
    <reaction evidence="1">
        <text>Endonucleolytic cleavage to 5'-phosphomonoester.</text>
        <dbReference type="EC" id="3.1.26.4"/>
    </reaction>
</comment>
<keyword evidence="9 13" id="KW-0378">Hydrolase</keyword>
<evidence type="ECO:0000256" key="9">
    <source>
        <dbReference type="ARBA" id="ARBA00022801"/>
    </source>
</evidence>
<dbReference type="EMBL" id="FUHU01000028">
    <property type="protein sequence ID" value="SJM60253.1"/>
    <property type="molecule type" value="Genomic_DNA"/>
</dbReference>
<dbReference type="CDD" id="cd09278">
    <property type="entry name" value="RNase_HI_prokaryote_like"/>
    <property type="match status" value="1"/>
</dbReference>
<keyword evidence="6" id="KW-0540">Nuclease</keyword>
<evidence type="ECO:0000256" key="7">
    <source>
        <dbReference type="ARBA" id="ARBA00022723"/>
    </source>
</evidence>
<dbReference type="OrthoDB" id="7845843at2"/>
<dbReference type="PROSITE" id="PS50879">
    <property type="entry name" value="RNASE_H_1"/>
    <property type="match status" value="1"/>
</dbReference>